<accession>F5YCT2</accession>
<dbReference type="Proteomes" id="UP000009222">
    <property type="component" value="Chromosome"/>
</dbReference>
<dbReference type="RefSeq" id="WP_015711503.1">
    <property type="nucleotide sequence ID" value="NC_015577.1"/>
</dbReference>
<feature type="transmembrane region" description="Helical" evidence="5">
    <location>
        <begin position="21"/>
        <end position="37"/>
    </location>
</feature>
<evidence type="ECO:0000313" key="7">
    <source>
        <dbReference type="Proteomes" id="UP000009222"/>
    </source>
</evidence>
<feature type="transmembrane region" description="Helical" evidence="5">
    <location>
        <begin position="43"/>
        <end position="61"/>
    </location>
</feature>
<dbReference type="GO" id="GO:0005886">
    <property type="term" value="C:plasma membrane"/>
    <property type="evidence" value="ECO:0007669"/>
    <property type="project" value="UniProtKB-ARBA"/>
</dbReference>
<evidence type="ECO:0000256" key="2">
    <source>
        <dbReference type="ARBA" id="ARBA00022692"/>
    </source>
</evidence>
<proteinExistence type="predicted"/>
<keyword evidence="2 5" id="KW-0812">Transmembrane</keyword>
<feature type="transmembrane region" description="Helical" evidence="5">
    <location>
        <begin position="73"/>
        <end position="91"/>
    </location>
</feature>
<dbReference type="HOGENOM" id="CLU_110276_0_0_12"/>
<reference evidence="7" key="1">
    <citation type="submission" date="2009-12" db="EMBL/GenBank/DDBJ databases">
        <title>Complete sequence of Treponema azotonutricium strain ZAS-9.</title>
        <authorList>
            <person name="Tetu S.G."/>
            <person name="Matson E."/>
            <person name="Ren Q."/>
            <person name="Seshadri R."/>
            <person name="Elbourne L."/>
            <person name="Hassan K.A."/>
            <person name="Durkin A."/>
            <person name="Radune D."/>
            <person name="Mohamoud Y."/>
            <person name="Shay R."/>
            <person name="Jin S."/>
            <person name="Zhang X."/>
            <person name="Lucey K."/>
            <person name="Ballor N.R."/>
            <person name="Ottesen E."/>
            <person name="Rosenthal R."/>
            <person name="Allen A."/>
            <person name="Leadbetter J.R."/>
            <person name="Paulsen I.T."/>
        </authorList>
    </citation>
    <scope>NUCLEOTIDE SEQUENCE [LARGE SCALE GENOMIC DNA]</scope>
    <source>
        <strain evidence="7">ATCC BAA-888 / DSM 13862 / ZAS-9</strain>
    </source>
</reference>
<gene>
    <name evidence="6" type="ordered locus">TREAZ_0444</name>
</gene>
<name>F5YCT2_LEAAZ</name>
<evidence type="ECO:0000256" key="1">
    <source>
        <dbReference type="ARBA" id="ARBA00004141"/>
    </source>
</evidence>
<protein>
    <submittedName>
        <fullName evidence="6">Cobalt transport protein</fullName>
    </submittedName>
</protein>
<evidence type="ECO:0000256" key="4">
    <source>
        <dbReference type="ARBA" id="ARBA00023136"/>
    </source>
</evidence>
<evidence type="ECO:0000256" key="5">
    <source>
        <dbReference type="SAM" id="Phobius"/>
    </source>
</evidence>
<keyword evidence="7" id="KW-1185">Reference proteome</keyword>
<evidence type="ECO:0000256" key="3">
    <source>
        <dbReference type="ARBA" id="ARBA00022989"/>
    </source>
</evidence>
<evidence type="ECO:0000313" key="6">
    <source>
        <dbReference type="EMBL" id="AEF83052.1"/>
    </source>
</evidence>
<dbReference type="InParanoid" id="F5YCT2"/>
<dbReference type="EMBL" id="CP001841">
    <property type="protein sequence ID" value="AEF83052.1"/>
    <property type="molecule type" value="Genomic_DNA"/>
</dbReference>
<keyword evidence="3 5" id="KW-1133">Transmembrane helix</keyword>
<dbReference type="Pfam" id="PF02361">
    <property type="entry name" value="CbiQ"/>
    <property type="match status" value="1"/>
</dbReference>
<dbReference type="STRING" id="545695.TREAZ_0444"/>
<comment type="subcellular location">
    <subcellularLocation>
        <location evidence="1">Membrane</location>
        <topology evidence="1">Multi-pass membrane protein</topology>
    </subcellularLocation>
</comment>
<dbReference type="AlphaFoldDB" id="F5YCT2"/>
<feature type="transmembrane region" description="Helical" evidence="5">
    <location>
        <begin position="103"/>
        <end position="122"/>
    </location>
</feature>
<dbReference type="InterPro" id="IPR003339">
    <property type="entry name" value="ABC/ECF_trnsptr_transmembrane"/>
</dbReference>
<reference evidence="6 7" key="2">
    <citation type="journal article" date="2011" name="ISME J.">
        <title>RNA-seq reveals cooperative metabolic interactions between two termite-gut spirochete species in co-culture.</title>
        <authorList>
            <person name="Rosenthal A.Z."/>
            <person name="Matson E.G."/>
            <person name="Eldar A."/>
            <person name="Leadbetter J.R."/>
        </authorList>
    </citation>
    <scope>NUCLEOTIDE SEQUENCE [LARGE SCALE GENOMIC DNA]</scope>
    <source>
        <strain evidence="7">ATCC BAA-888 / DSM 13862 / ZAS-9</strain>
    </source>
</reference>
<keyword evidence="4 5" id="KW-0472">Membrane</keyword>
<sequence length="213" mass="23359">MIKNRQCPWAYRKGNSFVHRLNGGVKLLILLLLSIAVFFPNFIVLPVIGMILVLGALNAGIKPWELLRGSGPLFMIVIAVILLQGFHISPFSFDSSGLKEGCIFGIQMALSFSAGALLFSVATMGEIKKSLARLEALLHVKHLRLSLGLSLMLGFLPRFFEVWESAELAWESRGGKKSLRFFIVIMPLVIEGLMETAAETAAALESRGALMID</sequence>
<organism evidence="6 7">
    <name type="scientific">Leadbettera azotonutricia (strain ATCC BAA-888 / DSM 13862 / ZAS-9)</name>
    <name type="common">Treponema azotonutricium</name>
    <dbReference type="NCBI Taxonomy" id="545695"/>
    <lineage>
        <taxon>Bacteria</taxon>
        <taxon>Pseudomonadati</taxon>
        <taxon>Spirochaetota</taxon>
        <taxon>Spirochaetia</taxon>
        <taxon>Spirochaetales</taxon>
        <taxon>Breznakiellaceae</taxon>
        <taxon>Leadbettera</taxon>
    </lineage>
</organism>
<dbReference type="KEGG" id="taz:TREAZ_0444"/>